<evidence type="ECO:0000313" key="2">
    <source>
        <dbReference type="EMBL" id="HIY60043.1"/>
    </source>
</evidence>
<dbReference type="PANTHER" id="PTHR47099:SF1">
    <property type="entry name" value="METHYLCOBAMIDE:COM METHYLTRANSFERASE MTBA"/>
    <property type="match status" value="1"/>
</dbReference>
<gene>
    <name evidence="2" type="ORF">H9831_05095</name>
</gene>
<evidence type="ECO:0000259" key="1">
    <source>
        <dbReference type="Pfam" id="PF01208"/>
    </source>
</evidence>
<dbReference type="InterPro" id="IPR052024">
    <property type="entry name" value="Methanogen_methyltrans"/>
</dbReference>
<accession>A0A9D1YNK7</accession>
<dbReference type="Pfam" id="PF01208">
    <property type="entry name" value="URO-D"/>
    <property type="match status" value="1"/>
</dbReference>
<evidence type="ECO:0000313" key="3">
    <source>
        <dbReference type="Proteomes" id="UP000824007"/>
    </source>
</evidence>
<protein>
    <submittedName>
        <fullName evidence="2">Uroporphyrinogen decarboxylase family protein</fullName>
    </submittedName>
</protein>
<reference evidence="2" key="1">
    <citation type="journal article" date="2021" name="PeerJ">
        <title>Extensive microbial diversity within the chicken gut microbiome revealed by metagenomics and culture.</title>
        <authorList>
            <person name="Gilroy R."/>
            <person name="Ravi A."/>
            <person name="Getino M."/>
            <person name="Pursley I."/>
            <person name="Horton D.L."/>
            <person name="Alikhan N.F."/>
            <person name="Baker D."/>
            <person name="Gharbi K."/>
            <person name="Hall N."/>
            <person name="Watson M."/>
            <person name="Adriaenssens E.M."/>
            <person name="Foster-Nyarko E."/>
            <person name="Jarju S."/>
            <person name="Secka A."/>
            <person name="Antonio M."/>
            <person name="Oren A."/>
            <person name="Chaudhuri R.R."/>
            <person name="La Ragione R."/>
            <person name="Hildebrand F."/>
            <person name="Pallen M.J."/>
        </authorList>
    </citation>
    <scope>NUCLEOTIDE SEQUENCE</scope>
    <source>
        <strain evidence="2">ChiSxjej3B15-24422</strain>
    </source>
</reference>
<dbReference type="SUPFAM" id="SSF51726">
    <property type="entry name" value="UROD/MetE-like"/>
    <property type="match status" value="1"/>
</dbReference>
<dbReference type="InterPro" id="IPR038071">
    <property type="entry name" value="UROD/MetE-like_sf"/>
</dbReference>
<proteinExistence type="predicted"/>
<dbReference type="Proteomes" id="UP000824007">
    <property type="component" value="Unassembled WGS sequence"/>
</dbReference>
<dbReference type="Gene3D" id="3.20.20.210">
    <property type="match status" value="1"/>
</dbReference>
<feature type="domain" description="Uroporphyrinogen decarboxylase (URO-D)" evidence="1">
    <location>
        <begin position="31"/>
        <end position="333"/>
    </location>
</feature>
<dbReference type="CDD" id="cd03465">
    <property type="entry name" value="URO-D_like"/>
    <property type="match status" value="1"/>
</dbReference>
<dbReference type="InterPro" id="IPR000257">
    <property type="entry name" value="Uroporphyrinogen_deCOase"/>
</dbReference>
<organism evidence="2 3">
    <name type="scientific">Candidatus Eisenbergiella pullistercoris</name>
    <dbReference type="NCBI Taxonomy" id="2838555"/>
    <lineage>
        <taxon>Bacteria</taxon>
        <taxon>Bacillati</taxon>
        <taxon>Bacillota</taxon>
        <taxon>Clostridia</taxon>
        <taxon>Lachnospirales</taxon>
        <taxon>Lachnospiraceae</taxon>
        <taxon>Eisenbergiella</taxon>
    </lineage>
</organism>
<dbReference type="GO" id="GO:0006779">
    <property type="term" value="P:porphyrin-containing compound biosynthetic process"/>
    <property type="evidence" value="ECO:0007669"/>
    <property type="project" value="InterPro"/>
</dbReference>
<reference evidence="2" key="2">
    <citation type="submission" date="2021-04" db="EMBL/GenBank/DDBJ databases">
        <authorList>
            <person name="Gilroy R."/>
        </authorList>
    </citation>
    <scope>NUCLEOTIDE SEQUENCE</scope>
    <source>
        <strain evidence="2">ChiSxjej3B15-24422</strain>
    </source>
</reference>
<dbReference type="PANTHER" id="PTHR47099">
    <property type="entry name" value="METHYLCOBAMIDE:COM METHYLTRANSFERASE MTBA"/>
    <property type="match status" value="1"/>
</dbReference>
<name>A0A9D1YNK7_9FIRM</name>
<comment type="caution">
    <text evidence="2">The sequence shown here is derived from an EMBL/GenBank/DDBJ whole genome shotgun (WGS) entry which is preliminary data.</text>
</comment>
<dbReference type="GO" id="GO:0004853">
    <property type="term" value="F:uroporphyrinogen decarboxylase activity"/>
    <property type="evidence" value="ECO:0007669"/>
    <property type="project" value="InterPro"/>
</dbReference>
<dbReference type="AlphaFoldDB" id="A0A9D1YNK7"/>
<sequence>MNRNMRQWLEELRTAPVKKAFPILSFPAVQLMGITVKELISSSEMQAEGMKRIADRVDAAAAVSLMDLSVEAECFGSQIVFSENEVPTVRGSVVSEPEDVEALAVPQVGTARTGIYVDAIRKAKERITDRPVFAGMIGPYSLAGRLLDVTEIMYCCYDDPDMVESLLDKATEFLIRYGRAFREAGADGVMIAEPLAGLLSPSLAAQFSAPFVKRIVQALQAEDFLVIYHNCGNCTIQMIDSILDTGADAYHFGNAIRMAEMMPHIPAGTVAMGNVDPAGQFRNGTPESIRRETLQIMQECCGWPNFVISSGCDIPPMSRWENIDAFFAAVKEFYDHTCTG</sequence>
<dbReference type="EMBL" id="DXDD01000066">
    <property type="protein sequence ID" value="HIY60043.1"/>
    <property type="molecule type" value="Genomic_DNA"/>
</dbReference>